<reference evidence="1" key="1">
    <citation type="journal article" date="2015" name="Nature">
        <title>Complex archaea that bridge the gap between prokaryotes and eukaryotes.</title>
        <authorList>
            <person name="Spang A."/>
            <person name="Saw J.H."/>
            <person name="Jorgensen S.L."/>
            <person name="Zaremba-Niedzwiedzka K."/>
            <person name="Martijn J."/>
            <person name="Lind A.E."/>
            <person name="van Eijk R."/>
            <person name="Schleper C."/>
            <person name="Guy L."/>
            <person name="Ettema T.J."/>
        </authorList>
    </citation>
    <scope>NUCLEOTIDE SEQUENCE</scope>
</reference>
<comment type="caution">
    <text evidence="1">The sequence shown here is derived from an EMBL/GenBank/DDBJ whole genome shotgun (WGS) entry which is preliminary data.</text>
</comment>
<name>A0A0F9FBP5_9ZZZZ</name>
<accession>A0A0F9FBP5</accession>
<organism evidence="1">
    <name type="scientific">marine sediment metagenome</name>
    <dbReference type="NCBI Taxonomy" id="412755"/>
    <lineage>
        <taxon>unclassified sequences</taxon>
        <taxon>metagenomes</taxon>
        <taxon>ecological metagenomes</taxon>
    </lineage>
</organism>
<dbReference type="Pfam" id="PF11805">
    <property type="entry name" value="DUF3326"/>
    <property type="match status" value="1"/>
</dbReference>
<evidence type="ECO:0000313" key="1">
    <source>
        <dbReference type="EMBL" id="KKL48567.1"/>
    </source>
</evidence>
<sequence>MIAVMISPDGCWGRPHIACEEAGIPIVEVLENKTIFSDNTAYNMIQVDNYLEAAGLLMSMRAGVHPASVRRPFPEVDIL</sequence>
<dbReference type="AlphaFoldDB" id="A0A0F9FBP5"/>
<protein>
    <submittedName>
        <fullName evidence="1">Uncharacterized protein</fullName>
    </submittedName>
</protein>
<dbReference type="InterPro" id="IPR021763">
    <property type="entry name" value="DUF3326"/>
</dbReference>
<dbReference type="EMBL" id="LAZR01033274">
    <property type="protein sequence ID" value="KKL48567.1"/>
    <property type="molecule type" value="Genomic_DNA"/>
</dbReference>
<gene>
    <name evidence="1" type="ORF">LCGC14_2324210</name>
</gene>
<proteinExistence type="predicted"/>